<accession>A0ABW5QJX2</accession>
<feature type="domain" description="FAS1" evidence="2">
    <location>
        <begin position="38"/>
        <end position="182"/>
    </location>
</feature>
<dbReference type="InterPro" id="IPR050904">
    <property type="entry name" value="Adhesion/Biosynth-related"/>
</dbReference>
<protein>
    <submittedName>
        <fullName evidence="3">Fasciclin domain-containing protein</fullName>
    </submittedName>
</protein>
<sequence length="186" mass="18608">MIALRSITAAALLSAAALTGAAFAQENPEVGGAPMLADRNIVENAVNSADHTTLVAAVQAAGLVETLSGEGPFTVFAPVNAAFEALPAGTVETLLQPENKDQLTQILTCHVVPAQALAADVLGMIESGGGEAKVDTVGGCELTLTTEGGNVIVTDENGNAATVTIADVIQSNGVIHVIDAVLLPAS</sequence>
<organism evidence="3 4">
    <name type="scientific">Devosia albogilva</name>
    <dbReference type="NCBI Taxonomy" id="429726"/>
    <lineage>
        <taxon>Bacteria</taxon>
        <taxon>Pseudomonadati</taxon>
        <taxon>Pseudomonadota</taxon>
        <taxon>Alphaproteobacteria</taxon>
        <taxon>Hyphomicrobiales</taxon>
        <taxon>Devosiaceae</taxon>
        <taxon>Devosia</taxon>
    </lineage>
</organism>
<evidence type="ECO:0000313" key="4">
    <source>
        <dbReference type="Proteomes" id="UP001597521"/>
    </source>
</evidence>
<proteinExistence type="predicted"/>
<evidence type="ECO:0000313" key="3">
    <source>
        <dbReference type="EMBL" id="MFD2647992.1"/>
    </source>
</evidence>
<comment type="caution">
    <text evidence="3">The sequence shown here is derived from an EMBL/GenBank/DDBJ whole genome shotgun (WGS) entry which is preliminary data.</text>
</comment>
<dbReference type="RefSeq" id="WP_386833054.1">
    <property type="nucleotide sequence ID" value="NZ_JBHUNP010000001.1"/>
</dbReference>
<dbReference type="EMBL" id="JBHUNP010000001">
    <property type="protein sequence ID" value="MFD2647992.1"/>
    <property type="molecule type" value="Genomic_DNA"/>
</dbReference>
<dbReference type="PANTHER" id="PTHR10900">
    <property type="entry name" value="PERIOSTIN-RELATED"/>
    <property type="match status" value="1"/>
</dbReference>
<dbReference type="Pfam" id="PF02469">
    <property type="entry name" value="Fasciclin"/>
    <property type="match status" value="1"/>
</dbReference>
<gene>
    <name evidence="3" type="ORF">ACFSX5_09330</name>
</gene>
<dbReference type="InterPro" id="IPR000782">
    <property type="entry name" value="FAS1_domain"/>
</dbReference>
<dbReference type="Proteomes" id="UP001597521">
    <property type="component" value="Unassembled WGS sequence"/>
</dbReference>
<feature type="chain" id="PRO_5046440943" evidence="1">
    <location>
        <begin position="25"/>
        <end position="186"/>
    </location>
</feature>
<feature type="signal peptide" evidence="1">
    <location>
        <begin position="1"/>
        <end position="24"/>
    </location>
</feature>
<dbReference type="SUPFAM" id="SSF82153">
    <property type="entry name" value="FAS1 domain"/>
    <property type="match status" value="1"/>
</dbReference>
<dbReference type="PROSITE" id="PS50213">
    <property type="entry name" value="FAS1"/>
    <property type="match status" value="1"/>
</dbReference>
<evidence type="ECO:0000259" key="2">
    <source>
        <dbReference type="PROSITE" id="PS50213"/>
    </source>
</evidence>
<keyword evidence="1" id="KW-0732">Signal</keyword>
<keyword evidence="4" id="KW-1185">Reference proteome</keyword>
<dbReference type="PANTHER" id="PTHR10900:SF77">
    <property type="entry name" value="FI19380P1"/>
    <property type="match status" value="1"/>
</dbReference>
<dbReference type="InterPro" id="IPR036378">
    <property type="entry name" value="FAS1_dom_sf"/>
</dbReference>
<evidence type="ECO:0000256" key="1">
    <source>
        <dbReference type="SAM" id="SignalP"/>
    </source>
</evidence>
<name>A0ABW5QJX2_9HYPH</name>
<reference evidence="4" key="1">
    <citation type="journal article" date="2019" name="Int. J. Syst. Evol. Microbiol.">
        <title>The Global Catalogue of Microorganisms (GCM) 10K type strain sequencing project: providing services to taxonomists for standard genome sequencing and annotation.</title>
        <authorList>
            <consortium name="The Broad Institute Genomics Platform"/>
            <consortium name="The Broad Institute Genome Sequencing Center for Infectious Disease"/>
            <person name="Wu L."/>
            <person name="Ma J."/>
        </authorList>
    </citation>
    <scope>NUCLEOTIDE SEQUENCE [LARGE SCALE GENOMIC DNA]</scope>
    <source>
        <strain evidence="4">CCM 7427</strain>
    </source>
</reference>
<dbReference type="SMART" id="SM00554">
    <property type="entry name" value="FAS1"/>
    <property type="match status" value="1"/>
</dbReference>
<dbReference type="Gene3D" id="2.30.180.10">
    <property type="entry name" value="FAS1 domain"/>
    <property type="match status" value="1"/>
</dbReference>